<dbReference type="PANTHER" id="PTHR38166:SF1">
    <property type="entry name" value="C2H2-TYPE DOMAIN-CONTAINING PROTEIN"/>
    <property type="match status" value="1"/>
</dbReference>
<feature type="compositionally biased region" description="Basic residues" evidence="1">
    <location>
        <begin position="350"/>
        <end position="361"/>
    </location>
</feature>
<feature type="non-terminal residue" evidence="2">
    <location>
        <position position="1"/>
    </location>
</feature>
<dbReference type="PANTHER" id="PTHR38166">
    <property type="entry name" value="C2H2-TYPE DOMAIN-CONTAINING PROTEIN-RELATED"/>
    <property type="match status" value="1"/>
</dbReference>
<evidence type="ECO:0000313" key="3">
    <source>
        <dbReference type="Proteomes" id="UP001239445"/>
    </source>
</evidence>
<feature type="compositionally biased region" description="Low complexity" evidence="1">
    <location>
        <begin position="296"/>
        <end position="311"/>
    </location>
</feature>
<name>A0AAJ0BHY5_9PEZI</name>
<gene>
    <name evidence="2" type="ORF">QBC47DRAFT_297957</name>
</gene>
<feature type="compositionally biased region" description="Polar residues" evidence="1">
    <location>
        <begin position="322"/>
        <end position="332"/>
    </location>
</feature>
<keyword evidence="3" id="KW-1185">Reference proteome</keyword>
<organism evidence="2 3">
    <name type="scientific">Echria macrotheca</name>
    <dbReference type="NCBI Taxonomy" id="438768"/>
    <lineage>
        <taxon>Eukaryota</taxon>
        <taxon>Fungi</taxon>
        <taxon>Dikarya</taxon>
        <taxon>Ascomycota</taxon>
        <taxon>Pezizomycotina</taxon>
        <taxon>Sordariomycetes</taxon>
        <taxon>Sordariomycetidae</taxon>
        <taxon>Sordariales</taxon>
        <taxon>Schizotheciaceae</taxon>
        <taxon>Echria</taxon>
    </lineage>
</organism>
<reference evidence="2" key="1">
    <citation type="submission" date="2023-06" db="EMBL/GenBank/DDBJ databases">
        <title>Genome-scale phylogeny and comparative genomics of the fungal order Sordariales.</title>
        <authorList>
            <consortium name="Lawrence Berkeley National Laboratory"/>
            <person name="Hensen N."/>
            <person name="Bonometti L."/>
            <person name="Westerberg I."/>
            <person name="Brannstrom I.O."/>
            <person name="Guillou S."/>
            <person name="Cros-Aarteil S."/>
            <person name="Calhoun S."/>
            <person name="Haridas S."/>
            <person name="Kuo A."/>
            <person name="Mondo S."/>
            <person name="Pangilinan J."/>
            <person name="Riley R."/>
            <person name="Labutti K."/>
            <person name="Andreopoulos B."/>
            <person name="Lipzen A."/>
            <person name="Chen C."/>
            <person name="Yanf M."/>
            <person name="Daum C."/>
            <person name="Ng V."/>
            <person name="Clum A."/>
            <person name="Steindorff A."/>
            <person name="Ohm R."/>
            <person name="Martin F."/>
            <person name="Silar P."/>
            <person name="Natvig D."/>
            <person name="Lalanne C."/>
            <person name="Gautier V."/>
            <person name="Ament-Velasquez S.L."/>
            <person name="Kruys A."/>
            <person name="Hutchinson M.I."/>
            <person name="Powell A.J."/>
            <person name="Barry K."/>
            <person name="Miller A.N."/>
            <person name="Grigoriev I.V."/>
            <person name="Debuchy R."/>
            <person name="Gladieux P."/>
            <person name="Thoren M.H."/>
            <person name="Johannesson H."/>
        </authorList>
    </citation>
    <scope>NUCLEOTIDE SEQUENCE</scope>
    <source>
        <strain evidence="2">PSN4</strain>
    </source>
</reference>
<evidence type="ECO:0008006" key="4">
    <source>
        <dbReference type="Google" id="ProtNLM"/>
    </source>
</evidence>
<sequence length="748" mass="82079">HWPAARVKTQVCLLKMGGLPRLKLHLSRCHYTSDTSAHSCKTCRATFLSEVNLKNHLDTNPKCIGPVRPDAFGPSGKGFAYSISVTDWDAISYATRHRTGSAEALWEQIWHILFPNHPTPLPYAETEFSSGDLFLLCQDLISTGSQQLSAVVNHELILSGRTTPAVISKFLEGFCRDWARPDYFEPSRLPSLEALGIINPQANSQSVKFGKETVWDTAVSNTNNDAKSPATASGSGVDKHDSSPPPLGDILVSDGSRFLPALSAAVRALIVAYEAESQIVTLYGMAGAAFDPTDAPESSPSQTTPSDSTGSLAYSGFHSYRTETTSQASSQRGDAPKKRDREEDDDPRKRPAPKRKRIEKRAKRLACPFQKRYPLKHFFCGAGGVSRGFVHISHIKDHIRRCHIRSVLYCPDCKEDFKSSEKFAEHVKQLSCEKQPFRDETALPPELAESLRVRVNKVLDLPEQWFSVWRTLFPGEDEPDNCFVDDVPEHMLKYQEFIERRGDETVRHVIRTHGLLPDRERAPNEDPECSQRNEEEMVAFAQRAFSLAARVIFRDWVADANQAQEANPSGGRSRQGGDTPRNKGKAPENQSTASKGPDQTNDETPPITRAPPAISTPSAVRTVPGGIVMDQRTNGVEDNSLTTFNPTPYGGDGNPSGLIQPGTTPPPALYGSDPPNLGMASNQAVDQEGLQGVAGVSDPLRDGGLDNSEISFDFQLPMTPGGTINWDSWDPTTLGAENSDSVMHQPPS</sequence>
<feature type="region of interest" description="Disordered" evidence="1">
    <location>
        <begin position="293"/>
        <end position="361"/>
    </location>
</feature>
<accession>A0AAJ0BHY5</accession>
<feature type="compositionally biased region" description="Polar residues" evidence="1">
    <location>
        <begin position="220"/>
        <end position="234"/>
    </location>
</feature>
<comment type="caution">
    <text evidence="2">The sequence shown here is derived from an EMBL/GenBank/DDBJ whole genome shotgun (WGS) entry which is preliminary data.</text>
</comment>
<feature type="region of interest" description="Disordered" evidence="1">
    <location>
        <begin position="694"/>
        <end position="748"/>
    </location>
</feature>
<feature type="compositionally biased region" description="Polar residues" evidence="1">
    <location>
        <begin position="631"/>
        <end position="646"/>
    </location>
</feature>
<proteinExistence type="predicted"/>
<evidence type="ECO:0000313" key="2">
    <source>
        <dbReference type="EMBL" id="KAK1757177.1"/>
    </source>
</evidence>
<feature type="region of interest" description="Disordered" evidence="1">
    <location>
        <begin position="220"/>
        <end position="248"/>
    </location>
</feature>
<dbReference type="Proteomes" id="UP001239445">
    <property type="component" value="Unassembled WGS sequence"/>
</dbReference>
<feature type="compositionally biased region" description="Polar residues" evidence="1">
    <location>
        <begin position="588"/>
        <end position="603"/>
    </location>
</feature>
<dbReference type="EMBL" id="MU839831">
    <property type="protein sequence ID" value="KAK1757177.1"/>
    <property type="molecule type" value="Genomic_DNA"/>
</dbReference>
<evidence type="ECO:0000256" key="1">
    <source>
        <dbReference type="SAM" id="MobiDB-lite"/>
    </source>
</evidence>
<feature type="compositionally biased region" description="Basic and acidic residues" evidence="1">
    <location>
        <begin position="334"/>
        <end position="349"/>
    </location>
</feature>
<feature type="compositionally biased region" description="Polar residues" evidence="1">
    <location>
        <begin position="562"/>
        <end position="572"/>
    </location>
</feature>
<protein>
    <recommendedName>
        <fullName evidence="4">C2H2-type domain-containing protein</fullName>
    </recommendedName>
</protein>
<dbReference type="AlphaFoldDB" id="A0AAJ0BHY5"/>
<feature type="region of interest" description="Disordered" evidence="1">
    <location>
        <begin position="562"/>
        <end position="655"/>
    </location>
</feature>